<dbReference type="AlphaFoldDB" id="A0A0A2V359"/>
<proteinExistence type="predicted"/>
<dbReference type="VEuPathDB" id="FungiDB:PAAG_11324"/>
<accession>A0A0A2V359</accession>
<dbReference type="GeneID" id="26970368"/>
<dbReference type="RefSeq" id="XP_015703415.1">
    <property type="nucleotide sequence ID" value="XM_015846993.1"/>
</dbReference>
<keyword evidence="2" id="KW-1185">Reference proteome</keyword>
<evidence type="ECO:0000313" key="1">
    <source>
        <dbReference type="EMBL" id="KGQ01933.1"/>
    </source>
</evidence>
<dbReference type="EMBL" id="KN293994">
    <property type="protein sequence ID" value="KGQ01933.1"/>
    <property type="molecule type" value="Genomic_DNA"/>
</dbReference>
<name>A0A0A2V359_PARBA</name>
<organism evidence="1 2">
    <name type="scientific">Paracoccidioides lutzii (strain ATCC MYA-826 / Pb01)</name>
    <name type="common">Paracoccidioides brasiliensis</name>
    <dbReference type="NCBI Taxonomy" id="502779"/>
    <lineage>
        <taxon>Eukaryota</taxon>
        <taxon>Fungi</taxon>
        <taxon>Dikarya</taxon>
        <taxon>Ascomycota</taxon>
        <taxon>Pezizomycotina</taxon>
        <taxon>Eurotiomycetes</taxon>
        <taxon>Eurotiomycetidae</taxon>
        <taxon>Onygenales</taxon>
        <taxon>Ajellomycetaceae</taxon>
        <taxon>Paracoccidioides</taxon>
    </lineage>
</organism>
<sequence>MPLNPRFPHLNPVDINVIELFNTLLGSAVVSSSSSPFIRVEDWPVLVTKPFVDRSFEDTLMLPFIDGIDSGTVRCRRQLSQYPICAAWRMRGTGFLLGQTKRNGNHPGAVRSMYIENSYIRPHRATLVGSPYSLSSFPARWETMWLG</sequence>
<dbReference type="KEGG" id="pbl:PAAG_11324"/>
<reference evidence="1 2" key="1">
    <citation type="journal article" date="2011" name="PLoS Genet.">
        <title>Comparative genomic analysis of human fungal pathogens causing paracoccidioidomycosis.</title>
        <authorList>
            <person name="Desjardins C.A."/>
            <person name="Champion M.D."/>
            <person name="Holder J.W."/>
            <person name="Muszewska A."/>
            <person name="Goldberg J."/>
            <person name="Bailao A.M."/>
            <person name="Brigido M.M."/>
            <person name="Ferreira M.E."/>
            <person name="Garcia A.M."/>
            <person name="Grynberg M."/>
            <person name="Gujja S."/>
            <person name="Heiman D.I."/>
            <person name="Henn M.R."/>
            <person name="Kodira C.D."/>
            <person name="Leon-Narvaez H."/>
            <person name="Longo L.V."/>
            <person name="Ma L.J."/>
            <person name="Malavazi I."/>
            <person name="Matsuo A.L."/>
            <person name="Morais F.V."/>
            <person name="Pereira M."/>
            <person name="Rodriguez-Brito S."/>
            <person name="Sakthikumar S."/>
            <person name="Salem-Izacc S.M."/>
            <person name="Sykes S.M."/>
            <person name="Teixeira M.M."/>
            <person name="Vallejo M.C."/>
            <person name="Walter M.E."/>
            <person name="Yandava C."/>
            <person name="Young S."/>
            <person name="Zeng Q."/>
            <person name="Zucker J."/>
            <person name="Felipe M.S."/>
            <person name="Goldman G.H."/>
            <person name="Haas B.J."/>
            <person name="McEwen J.G."/>
            <person name="Nino-Vega G."/>
            <person name="Puccia R."/>
            <person name="San-Blas G."/>
            <person name="Soares C.M."/>
            <person name="Birren B.W."/>
            <person name="Cuomo C.A."/>
        </authorList>
    </citation>
    <scope>NUCLEOTIDE SEQUENCE [LARGE SCALE GENOMIC DNA]</scope>
    <source>
        <strain evidence="2">ATCC MYA-826 / Pb01</strain>
    </source>
</reference>
<gene>
    <name evidence="1" type="ORF">PAAG_11324</name>
</gene>
<dbReference type="OrthoDB" id="10459180at2759"/>
<evidence type="ECO:0000313" key="2">
    <source>
        <dbReference type="Proteomes" id="UP000002059"/>
    </source>
</evidence>
<dbReference type="HOGENOM" id="CLU_1768666_0_0_1"/>
<dbReference type="Proteomes" id="UP000002059">
    <property type="component" value="Partially assembled WGS sequence"/>
</dbReference>
<protein>
    <submittedName>
        <fullName evidence="1">Uncharacterized protein</fullName>
    </submittedName>
</protein>